<dbReference type="EMBL" id="JAPDFW010000012">
    <property type="protein sequence ID" value="KAJ5080143.1"/>
    <property type="molecule type" value="Genomic_DNA"/>
</dbReference>
<gene>
    <name evidence="1" type="ORF">M0811_14088</name>
</gene>
<accession>A0A9Q0RHT4</accession>
<comment type="caution">
    <text evidence="1">The sequence shown here is derived from an EMBL/GenBank/DDBJ whole genome shotgun (WGS) entry which is preliminary data.</text>
</comment>
<proteinExistence type="predicted"/>
<protein>
    <submittedName>
        <fullName evidence="1">Uncharacterized protein</fullName>
    </submittedName>
</protein>
<dbReference type="Proteomes" id="UP001149090">
    <property type="component" value="Unassembled WGS sequence"/>
</dbReference>
<sequence length="83" mass="9794">MNPSLNKPHFSFLNQKKQFQIMKNITDQNLQEKPKTENITRQHQILFDNTIEKFINSIQQMISTQKFVSSPITSSLKILNFQI</sequence>
<evidence type="ECO:0000313" key="2">
    <source>
        <dbReference type="Proteomes" id="UP001149090"/>
    </source>
</evidence>
<dbReference type="AlphaFoldDB" id="A0A9Q0RHT4"/>
<name>A0A9Q0RHT4_ANAIG</name>
<reference evidence="1" key="1">
    <citation type="submission" date="2022-10" db="EMBL/GenBank/DDBJ databases">
        <title>Novel sulphate-reducing endosymbionts in the free-living metamonad Anaeramoeba.</title>
        <authorList>
            <person name="Jerlstrom-Hultqvist J."/>
            <person name="Cepicka I."/>
            <person name="Gallot-Lavallee L."/>
            <person name="Salas-Leiva D."/>
            <person name="Curtis B.A."/>
            <person name="Zahonova K."/>
            <person name="Pipaliya S."/>
            <person name="Dacks J."/>
            <person name="Roger A.J."/>
        </authorList>
    </citation>
    <scope>NUCLEOTIDE SEQUENCE</scope>
    <source>
        <strain evidence="1">BMAN</strain>
    </source>
</reference>
<evidence type="ECO:0000313" key="1">
    <source>
        <dbReference type="EMBL" id="KAJ5080143.1"/>
    </source>
</evidence>
<keyword evidence="2" id="KW-1185">Reference proteome</keyword>
<organism evidence="1 2">
    <name type="scientific">Anaeramoeba ignava</name>
    <name type="common">Anaerobic marine amoeba</name>
    <dbReference type="NCBI Taxonomy" id="1746090"/>
    <lineage>
        <taxon>Eukaryota</taxon>
        <taxon>Metamonada</taxon>
        <taxon>Anaeramoebidae</taxon>
        <taxon>Anaeramoeba</taxon>
    </lineage>
</organism>